<feature type="transmembrane region" description="Helical" evidence="5">
    <location>
        <begin position="170"/>
        <end position="189"/>
    </location>
</feature>
<feature type="transmembrane region" description="Helical" evidence="5">
    <location>
        <begin position="298"/>
        <end position="315"/>
    </location>
</feature>
<feature type="transmembrane region" description="Helical" evidence="5">
    <location>
        <begin position="360"/>
        <end position="379"/>
    </location>
</feature>
<evidence type="ECO:0000256" key="5">
    <source>
        <dbReference type="SAM" id="Phobius"/>
    </source>
</evidence>
<feature type="transmembrane region" description="Helical" evidence="5">
    <location>
        <begin position="321"/>
        <end position="348"/>
    </location>
</feature>
<keyword evidence="2 5" id="KW-0812">Transmembrane</keyword>
<feature type="transmembrane region" description="Helical" evidence="5">
    <location>
        <begin position="16"/>
        <end position="39"/>
    </location>
</feature>
<feature type="transmembrane region" description="Helical" evidence="5">
    <location>
        <begin position="82"/>
        <end position="99"/>
    </location>
</feature>
<dbReference type="EMBL" id="JAKLTQ010000013">
    <property type="protein sequence ID" value="MCG2623377.1"/>
    <property type="molecule type" value="Genomic_DNA"/>
</dbReference>
<dbReference type="Proteomes" id="UP001165368">
    <property type="component" value="Unassembled WGS sequence"/>
</dbReference>
<dbReference type="Gene3D" id="1.20.1250.20">
    <property type="entry name" value="MFS general substrate transporter like domains"/>
    <property type="match status" value="1"/>
</dbReference>
<dbReference type="InterPro" id="IPR020846">
    <property type="entry name" value="MFS_dom"/>
</dbReference>
<dbReference type="PANTHER" id="PTHR23531">
    <property type="entry name" value="QUINOLENE RESISTANCE PROTEIN NORA"/>
    <property type="match status" value="1"/>
</dbReference>
<sequence length="433" mass="44844">MGAGVQLPGRLWGRDFILAITTNLFISMVYYLLMTSMALYAVERFQASDSAAGFASSSFIVGAVVGRLFCGRLVDAVGRRRLLLAGLTLFTVLSWLYLPSGSLGMLLALRLLHGVAFAAGTTALSAAVQGLIPRARRSEGTGYYGLSTTLSTAVGPFLAVWLSAGGHYDGIFWFCTASSIAALAIALVMRLPEHRPAAGLPVPAPEDPAGPAPVPARKSKARRFSLASIIDPSALPIATVALLGGFAYSGIVAFLISYTRAQGLESAAGLFFLVYAAAVLVSRLFVGRIQDRRGDNTVMYPVLAVFAVGMALLALEPSITTMVLSAVFAGLGFGAMMPSAQAIAVTAAGEARLGVATSTYYLMLDVGVGFGPVLLGAFLPLTGYAGMYATLCALVVLSIGVYHLVHGRKPHARRAGTTAPAGAVVGAANDGEG</sequence>
<keyword evidence="8" id="KW-1185">Reference proteome</keyword>
<accession>A0ABS9LA76</accession>
<feature type="transmembrane region" description="Helical" evidence="5">
    <location>
        <begin position="144"/>
        <end position="164"/>
    </location>
</feature>
<dbReference type="InterPro" id="IPR011701">
    <property type="entry name" value="MFS"/>
</dbReference>
<evidence type="ECO:0000256" key="4">
    <source>
        <dbReference type="ARBA" id="ARBA00023136"/>
    </source>
</evidence>
<protein>
    <submittedName>
        <fullName evidence="7">MFS transporter</fullName>
    </submittedName>
</protein>
<feature type="transmembrane region" description="Helical" evidence="5">
    <location>
        <begin position="385"/>
        <end position="405"/>
    </location>
</feature>
<evidence type="ECO:0000256" key="3">
    <source>
        <dbReference type="ARBA" id="ARBA00022989"/>
    </source>
</evidence>
<dbReference type="PANTHER" id="PTHR23531:SF2">
    <property type="entry name" value="PERMEASE"/>
    <property type="match status" value="1"/>
</dbReference>
<comment type="caution">
    <text evidence="7">The sequence shown here is derived from an EMBL/GenBank/DDBJ whole genome shotgun (WGS) entry which is preliminary data.</text>
</comment>
<evidence type="ECO:0000313" key="7">
    <source>
        <dbReference type="EMBL" id="MCG2623377.1"/>
    </source>
</evidence>
<keyword evidence="3 5" id="KW-1133">Transmembrane helix</keyword>
<dbReference type="RefSeq" id="WP_237822627.1">
    <property type="nucleotide sequence ID" value="NZ_JAKLTQ010000013.1"/>
</dbReference>
<feature type="transmembrane region" description="Helical" evidence="5">
    <location>
        <begin position="233"/>
        <end position="256"/>
    </location>
</feature>
<feature type="domain" description="Major facilitator superfamily (MFS) profile" evidence="6">
    <location>
        <begin position="16"/>
        <end position="410"/>
    </location>
</feature>
<dbReference type="SUPFAM" id="SSF103473">
    <property type="entry name" value="MFS general substrate transporter"/>
    <property type="match status" value="1"/>
</dbReference>
<evidence type="ECO:0000259" key="6">
    <source>
        <dbReference type="PROSITE" id="PS50850"/>
    </source>
</evidence>
<proteinExistence type="predicted"/>
<dbReference type="InterPro" id="IPR052714">
    <property type="entry name" value="MFS_Exporter"/>
</dbReference>
<reference evidence="7" key="1">
    <citation type="submission" date="2022-01" db="EMBL/GenBank/DDBJ databases">
        <authorList>
            <person name="Jo J.-H."/>
            <person name="Im W.-T."/>
        </authorList>
    </citation>
    <scope>NUCLEOTIDE SEQUENCE</scope>
    <source>
        <strain evidence="7">I2-34</strain>
    </source>
</reference>
<dbReference type="Pfam" id="PF07690">
    <property type="entry name" value="MFS_1"/>
    <property type="match status" value="1"/>
</dbReference>
<name>A0ABS9LA76_9MICC</name>
<feature type="transmembrane region" description="Helical" evidence="5">
    <location>
        <begin position="111"/>
        <end position="132"/>
    </location>
</feature>
<dbReference type="PROSITE" id="PS50850">
    <property type="entry name" value="MFS"/>
    <property type="match status" value="1"/>
</dbReference>
<feature type="transmembrane region" description="Helical" evidence="5">
    <location>
        <begin position="51"/>
        <end position="70"/>
    </location>
</feature>
<evidence type="ECO:0000256" key="1">
    <source>
        <dbReference type="ARBA" id="ARBA00004651"/>
    </source>
</evidence>
<keyword evidence="4 5" id="KW-0472">Membrane</keyword>
<feature type="transmembrane region" description="Helical" evidence="5">
    <location>
        <begin position="268"/>
        <end position="286"/>
    </location>
</feature>
<organism evidence="7 8">
    <name type="scientific">Arthrobacter hankyongi</name>
    <dbReference type="NCBI Taxonomy" id="2904801"/>
    <lineage>
        <taxon>Bacteria</taxon>
        <taxon>Bacillati</taxon>
        <taxon>Actinomycetota</taxon>
        <taxon>Actinomycetes</taxon>
        <taxon>Micrococcales</taxon>
        <taxon>Micrococcaceae</taxon>
        <taxon>Arthrobacter</taxon>
    </lineage>
</organism>
<evidence type="ECO:0000256" key="2">
    <source>
        <dbReference type="ARBA" id="ARBA00022692"/>
    </source>
</evidence>
<gene>
    <name evidence="7" type="ORF">LVY72_15885</name>
</gene>
<dbReference type="CDD" id="cd17489">
    <property type="entry name" value="MFS_YfcJ_like"/>
    <property type="match status" value="1"/>
</dbReference>
<comment type="subcellular location">
    <subcellularLocation>
        <location evidence="1">Cell membrane</location>
        <topology evidence="1">Multi-pass membrane protein</topology>
    </subcellularLocation>
</comment>
<dbReference type="InterPro" id="IPR036259">
    <property type="entry name" value="MFS_trans_sf"/>
</dbReference>
<evidence type="ECO:0000313" key="8">
    <source>
        <dbReference type="Proteomes" id="UP001165368"/>
    </source>
</evidence>